<keyword evidence="4 7" id="KW-0812">Transmembrane</keyword>
<evidence type="ECO:0000313" key="10">
    <source>
        <dbReference type="Proteomes" id="UP001139207"/>
    </source>
</evidence>
<protein>
    <submittedName>
        <fullName evidence="9">LTA synthase family protein</fullName>
    </submittedName>
</protein>
<evidence type="ECO:0000256" key="1">
    <source>
        <dbReference type="ARBA" id="ARBA00004651"/>
    </source>
</evidence>
<dbReference type="Proteomes" id="UP001139207">
    <property type="component" value="Unassembled WGS sequence"/>
</dbReference>
<feature type="domain" description="Sulfatase N-terminal" evidence="8">
    <location>
        <begin position="238"/>
        <end position="448"/>
    </location>
</feature>
<keyword evidence="3" id="KW-1003">Cell membrane</keyword>
<sequence>MAVYVLIWLALTLFIVGIGIHMFWGSITVDQMMMNLVSMQTDGGGGDLVWLGVLAFGVLPVALTVLIAYVRHRVKRRRAAAVEDVTVPVGRGWLQRTVSVVLVVVVVVSGTAMFGSSVHVGAYIRAANSEYTIDQYYQPPVVTSAENARNVVMIYLESGEATLEDTTLFEKDPFVPLKDVTREEDGWQDVGNFQQYEGGGWTMSGITGTQCGVPLKGNGLVTGQSGLNSLGSGVANYLGGLTCVGDIFKEQGYRNVFMGGANGSFAAKDQYLATHGYDEQYDLDDWRAKGEPADQFRGDWGLSDKRLMANAKEKVDALHAESAKTGTPFNLSMLTVDTHEPVHIYNYCDVDTESEVTSMFACSMNEVADFVGYMEEQGYLEDTAVVLMGDHLKHMGSSNAFGEELGDHPNRTIFNRFWVPGDGKKTATMRPGVDQLSMMPTILEAAGIELKGRQAGLGVSAFAERIPEDSAQNLDPDIYQQLLESRSQEFYNDAWAGQEL</sequence>
<organism evidence="9 10">
    <name type="scientific">Corynebacterium kalidii</name>
    <dbReference type="NCBI Taxonomy" id="2931982"/>
    <lineage>
        <taxon>Bacteria</taxon>
        <taxon>Bacillati</taxon>
        <taxon>Actinomycetota</taxon>
        <taxon>Actinomycetes</taxon>
        <taxon>Mycobacteriales</taxon>
        <taxon>Corynebacteriaceae</taxon>
        <taxon>Corynebacterium</taxon>
    </lineage>
</organism>
<comment type="subcellular location">
    <subcellularLocation>
        <location evidence="1">Cell membrane</location>
        <topology evidence="1">Multi-pass membrane protein</topology>
    </subcellularLocation>
</comment>
<dbReference type="PANTHER" id="PTHR47371:SF3">
    <property type="entry name" value="PHOSPHOGLYCEROL TRANSFERASE I"/>
    <property type="match status" value="1"/>
</dbReference>
<dbReference type="InterPro" id="IPR017850">
    <property type="entry name" value="Alkaline_phosphatase_core_sf"/>
</dbReference>
<comment type="pathway">
    <text evidence="2">Cell wall biogenesis; lipoteichoic acid biosynthesis.</text>
</comment>
<proteinExistence type="predicted"/>
<dbReference type="RefSeq" id="WP_244804942.1">
    <property type="nucleotide sequence ID" value="NZ_JALIEA010000017.1"/>
</dbReference>
<dbReference type="InterPro" id="IPR000917">
    <property type="entry name" value="Sulfatase_N"/>
</dbReference>
<feature type="transmembrane region" description="Helical" evidence="7">
    <location>
        <begin position="100"/>
        <end position="124"/>
    </location>
</feature>
<evidence type="ECO:0000313" key="9">
    <source>
        <dbReference type="EMBL" id="MCJ7859209.1"/>
    </source>
</evidence>
<comment type="caution">
    <text evidence="9">The sequence shown here is derived from an EMBL/GenBank/DDBJ whole genome shotgun (WGS) entry which is preliminary data.</text>
</comment>
<evidence type="ECO:0000256" key="5">
    <source>
        <dbReference type="ARBA" id="ARBA00022989"/>
    </source>
</evidence>
<evidence type="ECO:0000256" key="2">
    <source>
        <dbReference type="ARBA" id="ARBA00004936"/>
    </source>
</evidence>
<evidence type="ECO:0000256" key="4">
    <source>
        <dbReference type="ARBA" id="ARBA00022692"/>
    </source>
</evidence>
<dbReference type="InterPro" id="IPR050448">
    <property type="entry name" value="OpgB/LTA_synthase_biosynth"/>
</dbReference>
<reference evidence="9" key="1">
    <citation type="submission" date="2022-04" db="EMBL/GenBank/DDBJ databases">
        <title>Corynebacterium kalidii LD5P10.</title>
        <authorList>
            <person name="Sun J.Q."/>
        </authorList>
    </citation>
    <scope>NUCLEOTIDE SEQUENCE</scope>
    <source>
        <strain evidence="9">LD5P10</strain>
    </source>
</reference>
<evidence type="ECO:0000259" key="8">
    <source>
        <dbReference type="Pfam" id="PF00884"/>
    </source>
</evidence>
<dbReference type="SUPFAM" id="SSF53649">
    <property type="entry name" value="Alkaline phosphatase-like"/>
    <property type="match status" value="1"/>
</dbReference>
<dbReference type="Pfam" id="PF00884">
    <property type="entry name" value="Sulfatase"/>
    <property type="match status" value="1"/>
</dbReference>
<keyword evidence="6 7" id="KW-0472">Membrane</keyword>
<dbReference type="PANTHER" id="PTHR47371">
    <property type="entry name" value="LIPOTEICHOIC ACID SYNTHASE"/>
    <property type="match status" value="1"/>
</dbReference>
<keyword evidence="10" id="KW-1185">Reference proteome</keyword>
<feature type="transmembrane region" description="Helical" evidence="7">
    <location>
        <begin position="49"/>
        <end position="70"/>
    </location>
</feature>
<gene>
    <name evidence="9" type="ORF">MUN33_10885</name>
</gene>
<keyword evidence="5 7" id="KW-1133">Transmembrane helix</keyword>
<dbReference type="GO" id="GO:0005886">
    <property type="term" value="C:plasma membrane"/>
    <property type="evidence" value="ECO:0007669"/>
    <property type="project" value="UniProtKB-SubCell"/>
</dbReference>
<dbReference type="CDD" id="cd16015">
    <property type="entry name" value="LTA_synthase"/>
    <property type="match status" value="1"/>
</dbReference>
<name>A0A9X1WHL2_9CORY</name>
<evidence type="ECO:0000256" key="3">
    <source>
        <dbReference type="ARBA" id="ARBA00022475"/>
    </source>
</evidence>
<evidence type="ECO:0000256" key="7">
    <source>
        <dbReference type="SAM" id="Phobius"/>
    </source>
</evidence>
<dbReference type="Gene3D" id="3.40.720.10">
    <property type="entry name" value="Alkaline Phosphatase, subunit A"/>
    <property type="match status" value="1"/>
</dbReference>
<accession>A0A9X1WHL2</accession>
<dbReference type="EMBL" id="JALIEA010000017">
    <property type="protein sequence ID" value="MCJ7859209.1"/>
    <property type="molecule type" value="Genomic_DNA"/>
</dbReference>
<evidence type="ECO:0000256" key="6">
    <source>
        <dbReference type="ARBA" id="ARBA00023136"/>
    </source>
</evidence>
<dbReference type="AlphaFoldDB" id="A0A9X1WHL2"/>